<evidence type="ECO:0000256" key="2">
    <source>
        <dbReference type="ARBA" id="ARBA00022741"/>
    </source>
</evidence>
<dbReference type="InterPro" id="IPR003593">
    <property type="entry name" value="AAA+_ATPase"/>
</dbReference>
<keyword evidence="1" id="KW-0813">Transport</keyword>
<dbReference type="InterPro" id="IPR008995">
    <property type="entry name" value="Mo/tungstate-bd_C_term_dom"/>
</dbReference>
<keyword evidence="2" id="KW-0547">Nucleotide-binding</keyword>
<dbReference type="PANTHER" id="PTHR42781">
    <property type="entry name" value="SPERMIDINE/PUTRESCINE IMPORT ATP-BINDING PROTEIN POTA"/>
    <property type="match status" value="1"/>
</dbReference>
<dbReference type="InterPro" id="IPR017871">
    <property type="entry name" value="ABC_transporter-like_CS"/>
</dbReference>
<dbReference type="Proteomes" id="UP000216361">
    <property type="component" value="Unassembled WGS sequence"/>
</dbReference>
<reference evidence="5 6" key="1">
    <citation type="submission" date="2017-07" db="EMBL/GenBank/DDBJ databases">
        <title>Elstera cyanobacteriorum sp. nov., a novel bacterium isolated from cyanobacterial aggregates in a eutrophic lake.</title>
        <authorList>
            <person name="Cai H."/>
        </authorList>
    </citation>
    <scope>NUCLEOTIDE SEQUENCE [LARGE SCALE GENOMIC DNA]</scope>
    <source>
        <strain evidence="5 6">TH019</strain>
    </source>
</reference>
<dbReference type="RefSeq" id="WP_094407559.1">
    <property type="nucleotide sequence ID" value="NZ_BMJZ01000007.1"/>
</dbReference>
<dbReference type="InterPro" id="IPR027417">
    <property type="entry name" value="P-loop_NTPase"/>
</dbReference>
<dbReference type="SMART" id="SM00382">
    <property type="entry name" value="AAA"/>
    <property type="match status" value="1"/>
</dbReference>
<evidence type="ECO:0000256" key="3">
    <source>
        <dbReference type="ARBA" id="ARBA00022840"/>
    </source>
</evidence>
<dbReference type="GO" id="GO:0015697">
    <property type="term" value="P:quaternary ammonium group transport"/>
    <property type="evidence" value="ECO:0007669"/>
    <property type="project" value="UniProtKB-ARBA"/>
</dbReference>
<dbReference type="Gene3D" id="3.40.50.300">
    <property type="entry name" value="P-loop containing nucleotide triphosphate hydrolases"/>
    <property type="match status" value="1"/>
</dbReference>
<keyword evidence="3 5" id="KW-0067">ATP-binding</keyword>
<dbReference type="Pfam" id="PF00005">
    <property type="entry name" value="ABC_tran"/>
    <property type="match status" value="1"/>
</dbReference>
<feature type="domain" description="ABC transporter" evidence="4">
    <location>
        <begin position="3"/>
        <end position="233"/>
    </location>
</feature>
<name>A0A255XVE6_9PROT</name>
<dbReference type="InterPro" id="IPR050093">
    <property type="entry name" value="ABC_SmlMolc_Importer"/>
</dbReference>
<dbReference type="EMBL" id="NOXS01000025">
    <property type="protein sequence ID" value="OYQ20977.1"/>
    <property type="molecule type" value="Genomic_DNA"/>
</dbReference>
<dbReference type="OrthoDB" id="9802264at2"/>
<dbReference type="GO" id="GO:0016887">
    <property type="term" value="F:ATP hydrolysis activity"/>
    <property type="evidence" value="ECO:0007669"/>
    <property type="project" value="InterPro"/>
</dbReference>
<dbReference type="InterPro" id="IPR003439">
    <property type="entry name" value="ABC_transporter-like_ATP-bd"/>
</dbReference>
<evidence type="ECO:0000256" key="1">
    <source>
        <dbReference type="ARBA" id="ARBA00022448"/>
    </source>
</evidence>
<dbReference type="Pfam" id="PF08402">
    <property type="entry name" value="TOBE_2"/>
    <property type="match status" value="1"/>
</dbReference>
<dbReference type="FunFam" id="3.40.50.300:FF:000425">
    <property type="entry name" value="Probable ABC transporter, ATP-binding subunit"/>
    <property type="match status" value="1"/>
</dbReference>
<dbReference type="GO" id="GO:0005524">
    <property type="term" value="F:ATP binding"/>
    <property type="evidence" value="ECO:0007669"/>
    <property type="project" value="UniProtKB-KW"/>
</dbReference>
<proteinExistence type="predicted"/>
<organism evidence="5 6">
    <name type="scientific">Elstera cyanobacteriorum</name>
    <dbReference type="NCBI Taxonomy" id="2022747"/>
    <lineage>
        <taxon>Bacteria</taxon>
        <taxon>Pseudomonadati</taxon>
        <taxon>Pseudomonadota</taxon>
        <taxon>Alphaproteobacteria</taxon>
        <taxon>Rhodospirillales</taxon>
        <taxon>Rhodospirillaceae</taxon>
        <taxon>Elstera</taxon>
    </lineage>
</organism>
<dbReference type="SUPFAM" id="SSF52540">
    <property type="entry name" value="P-loop containing nucleoside triphosphate hydrolases"/>
    <property type="match status" value="1"/>
</dbReference>
<dbReference type="PROSITE" id="PS50893">
    <property type="entry name" value="ABC_TRANSPORTER_2"/>
    <property type="match status" value="1"/>
</dbReference>
<evidence type="ECO:0000259" key="4">
    <source>
        <dbReference type="PROSITE" id="PS50893"/>
    </source>
</evidence>
<dbReference type="PROSITE" id="PS00211">
    <property type="entry name" value="ABC_TRANSPORTER_1"/>
    <property type="match status" value="1"/>
</dbReference>
<accession>A0A255XVE6</accession>
<comment type="caution">
    <text evidence="5">The sequence shown here is derived from an EMBL/GenBank/DDBJ whole genome shotgun (WGS) entry which is preliminary data.</text>
</comment>
<dbReference type="GO" id="GO:0022857">
    <property type="term" value="F:transmembrane transporter activity"/>
    <property type="evidence" value="ECO:0007669"/>
    <property type="project" value="InterPro"/>
</dbReference>
<keyword evidence="6" id="KW-1185">Reference proteome</keyword>
<dbReference type="AlphaFoldDB" id="A0A255XVE6"/>
<dbReference type="InterPro" id="IPR013611">
    <property type="entry name" value="Transp-assoc_OB_typ2"/>
</dbReference>
<dbReference type="GO" id="GO:0043190">
    <property type="term" value="C:ATP-binding cassette (ABC) transporter complex"/>
    <property type="evidence" value="ECO:0007669"/>
    <property type="project" value="InterPro"/>
</dbReference>
<dbReference type="SUPFAM" id="SSF50331">
    <property type="entry name" value="MOP-like"/>
    <property type="match status" value="1"/>
</dbReference>
<evidence type="ECO:0000313" key="6">
    <source>
        <dbReference type="Proteomes" id="UP000216361"/>
    </source>
</evidence>
<evidence type="ECO:0000313" key="5">
    <source>
        <dbReference type="EMBL" id="OYQ20977.1"/>
    </source>
</evidence>
<gene>
    <name evidence="5" type="ORF">CHR90_03325</name>
</gene>
<dbReference type="PANTHER" id="PTHR42781:SF4">
    <property type="entry name" value="SPERMIDINE_PUTRESCINE IMPORT ATP-BINDING PROTEIN POTA"/>
    <property type="match status" value="1"/>
</dbReference>
<sequence>MFLEIDRIAAAYGATPVLDGISLTVAKGELIALLGASGCGKTTLLRVLSGFHPASGGHVRLNGVDMTNLPPEKRDTALVFQSYALWPHMTVAQNVGYGLVLRKCPKAEIAAKVMEALTRVGLHGFADRMVTQLSGGQRQRVALARAIVVNPALLLLDEPLSNLDARIRHQVRHEIKALQAKLGLTAVLVTHDQEEAMIMADRIVVMRGGRIEQIGTPEDIYARPATAFVADFFGADNKIETEYRLDGADIHLTPAGGAAQSLPRDALRLPENLAPHGRLALHFRAAAVTLTAPDAAPDAAALSLPGTIRQRSYPGGTYRYAIALGDGALLVDHPVPLPEGAAVRVTLPASALLAFPLS</sequence>
<protein>
    <submittedName>
        <fullName evidence="5">Fe3+/spermidine/putrescine ABC transporter ATP-binding protein</fullName>
    </submittedName>
</protein>